<protein>
    <submittedName>
        <fullName evidence="2">Uncharacterized protein</fullName>
    </submittedName>
</protein>
<reference evidence="2 3" key="1">
    <citation type="submission" date="2018-06" db="EMBL/GenBank/DDBJ databases">
        <title>A transcriptomic atlas of mushroom development highlights an independent origin of complex multicellularity.</title>
        <authorList>
            <consortium name="DOE Joint Genome Institute"/>
            <person name="Krizsan K."/>
            <person name="Almasi E."/>
            <person name="Merenyi Z."/>
            <person name="Sahu N."/>
            <person name="Viragh M."/>
            <person name="Koszo T."/>
            <person name="Mondo S."/>
            <person name="Kiss B."/>
            <person name="Balint B."/>
            <person name="Kues U."/>
            <person name="Barry K."/>
            <person name="Hegedus J.C."/>
            <person name="Henrissat B."/>
            <person name="Johnson J."/>
            <person name="Lipzen A."/>
            <person name="Ohm R."/>
            <person name="Nagy I."/>
            <person name="Pangilinan J."/>
            <person name="Yan J."/>
            <person name="Xiong Y."/>
            <person name="Grigoriev I.V."/>
            <person name="Hibbett D.S."/>
            <person name="Nagy L.G."/>
        </authorList>
    </citation>
    <scope>NUCLEOTIDE SEQUENCE [LARGE SCALE GENOMIC DNA]</scope>
    <source>
        <strain evidence="2 3">SZMC22713</strain>
    </source>
</reference>
<dbReference type="EMBL" id="ML170158">
    <property type="protein sequence ID" value="TDL28049.1"/>
    <property type="molecule type" value="Genomic_DNA"/>
</dbReference>
<dbReference type="Proteomes" id="UP000294933">
    <property type="component" value="Unassembled WGS sequence"/>
</dbReference>
<name>A0A4Y7QMH1_9AGAM</name>
<keyword evidence="3" id="KW-1185">Reference proteome</keyword>
<organism evidence="2 3">
    <name type="scientific">Rickenella mellea</name>
    <dbReference type="NCBI Taxonomy" id="50990"/>
    <lineage>
        <taxon>Eukaryota</taxon>
        <taxon>Fungi</taxon>
        <taxon>Dikarya</taxon>
        <taxon>Basidiomycota</taxon>
        <taxon>Agaricomycotina</taxon>
        <taxon>Agaricomycetes</taxon>
        <taxon>Hymenochaetales</taxon>
        <taxon>Rickenellaceae</taxon>
        <taxon>Rickenella</taxon>
    </lineage>
</organism>
<evidence type="ECO:0000313" key="2">
    <source>
        <dbReference type="EMBL" id="TDL28049.1"/>
    </source>
</evidence>
<feature type="compositionally biased region" description="Basic and acidic residues" evidence="1">
    <location>
        <begin position="25"/>
        <end position="34"/>
    </location>
</feature>
<feature type="region of interest" description="Disordered" evidence="1">
    <location>
        <begin position="1"/>
        <end position="36"/>
    </location>
</feature>
<dbReference type="OrthoDB" id="3242001at2759"/>
<evidence type="ECO:0000256" key="1">
    <source>
        <dbReference type="SAM" id="MobiDB-lite"/>
    </source>
</evidence>
<evidence type="ECO:0000313" key="3">
    <source>
        <dbReference type="Proteomes" id="UP000294933"/>
    </source>
</evidence>
<accession>A0A4Y7QMH1</accession>
<dbReference type="VEuPathDB" id="FungiDB:BD410DRAFT_894160"/>
<gene>
    <name evidence="2" type="ORF">BD410DRAFT_894160</name>
</gene>
<proteinExistence type="predicted"/>
<dbReference type="AlphaFoldDB" id="A0A4Y7QMH1"/>
<sequence length="396" mass="45004">MPRTSTPSPPPQFTPIDPLHSVPSTHHEHEEPAPRYDLTVSQAFRQWKTADEASAKLFELQPALHDLQNRLQVSHKELRVLKDTSAALFGMIHSRPSKSKLSFIPGKKKKEERNHEQTDALQASFDMAHQAEMKKSQEVEQMELQASDLLKNIEEFTSTAAVLDEAWTQLHRTINATPRTQLDREAIGTAEDAVMNGEAEFDIVTRTIADMTRARQTIQHAHHYFQNALRIYDAIRGPANKSVGSFGEMGRMHDYRASATLSEKAQVCLDEYFRVMESYVGTLPDERLADHDALKGSGLQQMLQIYKLLFGGHVMTTGTRESVLLMVEMQDKAFVHLTALAVWVQNRLPVVEEAKKGAEIRRNEQRRRLANLWLQSHRRRESLLSLPDGISLRSTI</sequence>